<dbReference type="GO" id="GO:0000976">
    <property type="term" value="F:transcription cis-regulatory region binding"/>
    <property type="evidence" value="ECO:0007669"/>
    <property type="project" value="TreeGrafter"/>
</dbReference>
<evidence type="ECO:0000256" key="1">
    <source>
        <dbReference type="ARBA" id="ARBA00023015"/>
    </source>
</evidence>
<feature type="domain" description="HTH araC/xylS-type" evidence="5">
    <location>
        <begin position="236"/>
        <end position="334"/>
    </location>
</feature>
<dbReference type="PANTHER" id="PTHR47894">
    <property type="entry name" value="HTH-TYPE TRANSCRIPTIONAL REGULATOR GADX"/>
    <property type="match status" value="1"/>
</dbReference>
<dbReference type="RefSeq" id="WP_082442734.1">
    <property type="nucleotide sequence ID" value="NZ_CXWA01000006.1"/>
</dbReference>
<dbReference type="PRINTS" id="PR00032">
    <property type="entry name" value="HTHARAC"/>
</dbReference>
<sequence length="377" mass="42796">MPLEGEWARADVFRVLRDFSSNTDLNWPHIAELYNFDLACIEDPQGTVPITAWHGVFEHVAKALGDDGVMFDLFNNVEIGCFSIFDYLFSCAPTLRDACVAWIKFIPIRTNAYRLTFEEGETGGYVEWPILEGRGEWRQNMFARTGWATQQLERALDMQVPPILIELATTAPQNTSAFQKKYQGRLKFGASHNRIFIPRSLLSRPLQRSDTHLYEIILKAAMEELDRFGQLESPLTRIANEVASNLAHGACTLPHISAKLGMSQRAVQRLLEKEGTSFRKLSEEIRRSAAERYLRGTDLPMKEIAYLIGFSELSTFSRAVKSWFGMSPRKFREGSAKNAEGGGGQRKRASLVRLSKMPHPASRSKELTERKTRMRAD</sequence>
<keyword evidence="2" id="KW-0238">DNA-binding</keyword>
<accession>A0A0M6ZEU0</accession>
<keyword evidence="3" id="KW-0804">Transcription</keyword>
<dbReference type="InterPro" id="IPR020449">
    <property type="entry name" value="Tscrpt_reg_AraC-type_HTH"/>
</dbReference>
<dbReference type="AlphaFoldDB" id="A0A0M6ZEU0"/>
<reference evidence="7" key="1">
    <citation type="submission" date="2015-07" db="EMBL/GenBank/DDBJ databases">
        <authorList>
            <person name="Rodrigo-Torres Lidia"/>
            <person name="Arahal R.David."/>
        </authorList>
    </citation>
    <scope>NUCLEOTIDE SEQUENCE [LARGE SCALE GENOMIC DNA]</scope>
    <source>
        <strain evidence="7">CECT 5096</strain>
    </source>
</reference>
<dbReference type="SUPFAM" id="SSF46689">
    <property type="entry name" value="Homeodomain-like"/>
    <property type="match status" value="1"/>
</dbReference>
<feature type="region of interest" description="Disordered" evidence="4">
    <location>
        <begin position="332"/>
        <end position="377"/>
    </location>
</feature>
<dbReference type="Gene3D" id="1.10.10.60">
    <property type="entry name" value="Homeodomain-like"/>
    <property type="match status" value="1"/>
</dbReference>
<dbReference type="SMART" id="SM00342">
    <property type="entry name" value="HTH_ARAC"/>
    <property type="match status" value="1"/>
</dbReference>
<dbReference type="InterPro" id="IPR032687">
    <property type="entry name" value="AraC-type_N"/>
</dbReference>
<dbReference type="GeneID" id="97670928"/>
<gene>
    <name evidence="6" type="primary">nphR_2</name>
    <name evidence="6" type="ORF">LA5096_03590</name>
</gene>
<evidence type="ECO:0000256" key="2">
    <source>
        <dbReference type="ARBA" id="ARBA00023125"/>
    </source>
</evidence>
<dbReference type="GO" id="GO:0003700">
    <property type="term" value="F:DNA-binding transcription factor activity"/>
    <property type="evidence" value="ECO:0007669"/>
    <property type="project" value="InterPro"/>
</dbReference>
<evidence type="ECO:0000259" key="5">
    <source>
        <dbReference type="PROSITE" id="PS01124"/>
    </source>
</evidence>
<dbReference type="PANTHER" id="PTHR47894:SF1">
    <property type="entry name" value="HTH-TYPE TRANSCRIPTIONAL REGULATOR VQSM"/>
    <property type="match status" value="1"/>
</dbReference>
<protein>
    <submittedName>
        <fullName evidence="6">Transcriptional activator NphR</fullName>
    </submittedName>
</protein>
<dbReference type="GO" id="GO:0005829">
    <property type="term" value="C:cytosol"/>
    <property type="evidence" value="ECO:0007669"/>
    <property type="project" value="TreeGrafter"/>
</dbReference>
<dbReference type="InterPro" id="IPR018060">
    <property type="entry name" value="HTH_AraC"/>
</dbReference>
<dbReference type="EMBL" id="CXWC01000011">
    <property type="protein sequence ID" value="CTQ73265.1"/>
    <property type="molecule type" value="Genomic_DNA"/>
</dbReference>
<dbReference type="InterPro" id="IPR009057">
    <property type="entry name" value="Homeodomain-like_sf"/>
</dbReference>
<evidence type="ECO:0000313" key="7">
    <source>
        <dbReference type="Proteomes" id="UP000049983"/>
    </source>
</evidence>
<evidence type="ECO:0000256" key="3">
    <source>
        <dbReference type="ARBA" id="ARBA00023163"/>
    </source>
</evidence>
<evidence type="ECO:0000256" key="4">
    <source>
        <dbReference type="SAM" id="MobiDB-lite"/>
    </source>
</evidence>
<name>A0A0M6ZEU0_9HYPH</name>
<dbReference type="PROSITE" id="PS01124">
    <property type="entry name" value="HTH_ARAC_FAMILY_2"/>
    <property type="match status" value="1"/>
</dbReference>
<dbReference type="Pfam" id="PF12833">
    <property type="entry name" value="HTH_18"/>
    <property type="match status" value="1"/>
</dbReference>
<keyword evidence="7" id="KW-1185">Reference proteome</keyword>
<dbReference type="STRING" id="311410.LA5095_00450"/>
<keyword evidence="1" id="KW-0805">Transcription regulation</keyword>
<proteinExistence type="predicted"/>
<dbReference type="Pfam" id="PF12625">
    <property type="entry name" value="Arabinose_bd"/>
    <property type="match status" value="1"/>
</dbReference>
<evidence type="ECO:0000313" key="6">
    <source>
        <dbReference type="EMBL" id="CTQ73265.1"/>
    </source>
</evidence>
<organism evidence="6 7">
    <name type="scientific">Roseibium album</name>
    <dbReference type="NCBI Taxonomy" id="311410"/>
    <lineage>
        <taxon>Bacteria</taxon>
        <taxon>Pseudomonadati</taxon>
        <taxon>Pseudomonadota</taxon>
        <taxon>Alphaproteobacteria</taxon>
        <taxon>Hyphomicrobiales</taxon>
        <taxon>Stappiaceae</taxon>
        <taxon>Roseibium</taxon>
    </lineage>
</organism>
<dbReference type="OrthoDB" id="9805730at2"/>
<feature type="compositionally biased region" description="Basic and acidic residues" evidence="4">
    <location>
        <begin position="363"/>
        <end position="377"/>
    </location>
</feature>
<dbReference type="Proteomes" id="UP000049983">
    <property type="component" value="Unassembled WGS sequence"/>
</dbReference>